<dbReference type="Gene3D" id="3.40.50.720">
    <property type="entry name" value="NAD(P)-binding Rossmann-like Domain"/>
    <property type="match status" value="1"/>
</dbReference>
<dbReference type="InterPro" id="IPR036873">
    <property type="entry name" value="Rhodanese-like_dom_sf"/>
</dbReference>
<dbReference type="OMA" id="IPDVGMD"/>
<keyword evidence="4 11" id="KW-0819">tRNA processing</keyword>
<feature type="coiled-coil region" evidence="12">
    <location>
        <begin position="5"/>
        <end position="32"/>
    </location>
</feature>
<dbReference type="GO" id="GO:0005829">
    <property type="term" value="C:cytosol"/>
    <property type="evidence" value="ECO:0007669"/>
    <property type="project" value="UniProtKB-SubCell"/>
</dbReference>
<dbReference type="Pfam" id="PF00899">
    <property type="entry name" value="ThiF"/>
    <property type="match status" value="1"/>
</dbReference>
<evidence type="ECO:0000256" key="3">
    <source>
        <dbReference type="ARBA" id="ARBA00022679"/>
    </source>
</evidence>
<comment type="cofactor">
    <cofactor evidence="11">
        <name>Zn(2+)</name>
        <dbReference type="ChEBI" id="CHEBI:29105"/>
    </cofactor>
    <text evidence="11">Binds 1 zinc ion per subunit.</text>
</comment>
<evidence type="ECO:0000259" key="13">
    <source>
        <dbReference type="PROSITE" id="PS50206"/>
    </source>
</evidence>
<evidence type="ECO:0000256" key="8">
    <source>
        <dbReference type="ARBA" id="ARBA00022840"/>
    </source>
</evidence>
<dbReference type="GO" id="GO:0042292">
    <property type="term" value="F:URM1 activating enzyme activity"/>
    <property type="evidence" value="ECO:0007669"/>
    <property type="project" value="TreeGrafter"/>
</dbReference>
<dbReference type="NCBIfam" id="NF004281">
    <property type="entry name" value="PRK05690.1"/>
    <property type="match status" value="1"/>
</dbReference>
<dbReference type="InterPro" id="IPR028885">
    <property type="entry name" value="MOCS3/Uba4"/>
</dbReference>
<evidence type="ECO:0000256" key="5">
    <source>
        <dbReference type="ARBA" id="ARBA00022723"/>
    </source>
</evidence>
<dbReference type="SMART" id="SM00450">
    <property type="entry name" value="RHOD"/>
    <property type="match status" value="1"/>
</dbReference>
<keyword evidence="2 11" id="KW-0963">Cytoplasm</keyword>
<comment type="function">
    <text evidence="11">Plays a central role in 2-thiolation of mcm(5)S(2)U at tRNA wobble positions of cytosolic tRNA(Lys), tRNA(Glu) and tRNA(Gln). Acts by mediating the C-terminal thiocarboxylation of the sulfur carrier URM1. Its N-terminus first activates URM1 as acyl-adenylate (-COAMP), then the persulfide sulfur on the catalytic cysteine is transferred to URM1 to form thiocarboxylation (-COSH) of its C-terminus. The reaction probably involves hydrogen sulfide that is generated from the persulfide intermediate and that acts as nucleophile towards URM1. Subsequently, a transient disulfide bond is formed. Does not use thiosulfate as sulfur donor; NFS1 probably acting as a sulfur donor for thiocarboxylation reactions.</text>
</comment>
<evidence type="ECO:0000256" key="2">
    <source>
        <dbReference type="ARBA" id="ARBA00022490"/>
    </source>
</evidence>
<evidence type="ECO:0000256" key="6">
    <source>
        <dbReference type="ARBA" id="ARBA00022741"/>
    </source>
</evidence>
<comment type="pathway">
    <text evidence="11">tRNA modification; 5-methoxycarbonylmethyl-2-thiouridine-tRNA biosynthesis.</text>
</comment>
<dbReference type="CDD" id="cd00757">
    <property type="entry name" value="ThiF_MoeB_HesA_family"/>
    <property type="match status" value="1"/>
</dbReference>
<feature type="binding site" evidence="11">
    <location>
        <position position="213"/>
    </location>
    <ligand>
        <name>Zn(2+)</name>
        <dbReference type="ChEBI" id="CHEBI:29105"/>
    </ligand>
</feature>
<dbReference type="HAMAP" id="MF_03049">
    <property type="entry name" value="MOCS3_Uba4"/>
    <property type="match status" value="1"/>
</dbReference>
<keyword evidence="15" id="KW-1185">Reference proteome</keyword>
<dbReference type="FunFam" id="3.40.250.10:FF:000014">
    <property type="entry name" value="Adenylyltransferase and sulfurtransferase MOCS3"/>
    <property type="match status" value="1"/>
</dbReference>
<feature type="binding site" evidence="11">
    <location>
        <position position="291"/>
    </location>
    <ligand>
        <name>Zn(2+)</name>
        <dbReference type="ChEBI" id="CHEBI:29105"/>
    </ligand>
</feature>
<dbReference type="PANTHER" id="PTHR10953:SF102">
    <property type="entry name" value="ADENYLYLTRANSFERASE AND SULFURTRANSFERASE MOCS3"/>
    <property type="match status" value="1"/>
</dbReference>
<keyword evidence="3 11" id="KW-0808">Transferase</keyword>
<evidence type="ECO:0000313" key="14">
    <source>
        <dbReference type="EnsemblMetazoa" id="G12292.2:cds"/>
    </source>
</evidence>
<evidence type="ECO:0000256" key="11">
    <source>
        <dbReference type="HAMAP-Rule" id="MF_03049"/>
    </source>
</evidence>
<dbReference type="AlphaFoldDB" id="A0A8W8I305"/>
<dbReference type="EnsemblMetazoa" id="G12292.3">
    <property type="protein sequence ID" value="G12292.3:cds"/>
    <property type="gene ID" value="G12292"/>
</dbReference>
<feature type="binding site" evidence="11">
    <location>
        <begin position="172"/>
        <end position="173"/>
    </location>
    <ligand>
        <name>ATP</name>
        <dbReference type="ChEBI" id="CHEBI:30616"/>
    </ligand>
</feature>
<dbReference type="InterPro" id="IPR035985">
    <property type="entry name" value="Ubiquitin-activating_enz"/>
</dbReference>
<feature type="active site" description="Cysteine persulfide intermediate; for sulfurtransferase activity" evidence="11">
    <location>
        <position position="401"/>
    </location>
</feature>
<keyword evidence="6 11" id="KW-0547">Nucleotide-binding</keyword>
<dbReference type="OrthoDB" id="10261062at2759"/>
<dbReference type="GO" id="GO:0005524">
    <property type="term" value="F:ATP binding"/>
    <property type="evidence" value="ECO:0007669"/>
    <property type="project" value="UniProtKB-KW"/>
</dbReference>
<dbReference type="EnsemblMetazoa" id="G12292.1">
    <property type="protein sequence ID" value="G12292.1:cds"/>
    <property type="gene ID" value="G12292"/>
</dbReference>
<dbReference type="FunFam" id="3.40.50.720:FF:000206">
    <property type="entry name" value="Adenylyltransferase and sulfurtransferase MOCS3"/>
    <property type="match status" value="1"/>
</dbReference>
<feature type="binding site" evidence="11">
    <location>
        <begin position="111"/>
        <end position="115"/>
    </location>
    <ligand>
        <name>ATP</name>
        <dbReference type="ChEBI" id="CHEBI:30616"/>
    </ligand>
</feature>
<evidence type="ECO:0000256" key="9">
    <source>
        <dbReference type="ARBA" id="ARBA00023150"/>
    </source>
</evidence>
<organism evidence="14 15">
    <name type="scientific">Magallana gigas</name>
    <name type="common">Pacific oyster</name>
    <name type="synonym">Crassostrea gigas</name>
    <dbReference type="NCBI Taxonomy" id="29159"/>
    <lineage>
        <taxon>Eukaryota</taxon>
        <taxon>Metazoa</taxon>
        <taxon>Spiralia</taxon>
        <taxon>Lophotrochozoa</taxon>
        <taxon>Mollusca</taxon>
        <taxon>Bivalvia</taxon>
        <taxon>Autobranchia</taxon>
        <taxon>Pteriomorphia</taxon>
        <taxon>Ostreida</taxon>
        <taxon>Ostreoidea</taxon>
        <taxon>Ostreidae</taxon>
        <taxon>Magallana</taxon>
    </lineage>
</organism>
<dbReference type="Gene3D" id="3.40.250.10">
    <property type="entry name" value="Rhodanese-like domain"/>
    <property type="match status" value="1"/>
</dbReference>
<dbReference type="SMR" id="A0A8W8I305"/>
<comment type="subcellular location">
    <subcellularLocation>
        <location evidence="1">Cytoplasm</location>
        <location evidence="1">Cytosol</location>
    </subcellularLocation>
</comment>
<evidence type="ECO:0000313" key="15">
    <source>
        <dbReference type="Proteomes" id="UP000005408"/>
    </source>
</evidence>
<dbReference type="InterPro" id="IPR001763">
    <property type="entry name" value="Rhodanese-like_dom"/>
</dbReference>
<dbReference type="GO" id="GO:0032447">
    <property type="term" value="P:protein urmylation"/>
    <property type="evidence" value="ECO:0007669"/>
    <property type="project" value="TreeGrafter"/>
</dbReference>
<comment type="similarity">
    <text evidence="11">In the N-terminal section; belongs to the HesA/MoeB/ThiF family. UBA4 subfamily.</text>
</comment>
<dbReference type="GO" id="GO:0070566">
    <property type="term" value="F:adenylyltransferase activity"/>
    <property type="evidence" value="ECO:0007669"/>
    <property type="project" value="InterPro"/>
</dbReference>
<dbReference type="GO" id="GO:0046872">
    <property type="term" value="F:metal ion binding"/>
    <property type="evidence" value="ECO:0007669"/>
    <property type="project" value="UniProtKB-KW"/>
</dbReference>
<protein>
    <recommendedName>
        <fullName evidence="11">Adenylyltransferase and sulfurtransferase MOCS3 homolog</fullName>
    </recommendedName>
    <alternativeName>
        <fullName evidence="11">UBA4 homolog</fullName>
    </alternativeName>
    <alternativeName>
        <fullName evidence="11">Ubiquitin-like protein activator 4 homolog</fullName>
    </alternativeName>
    <domain>
        <recommendedName>
            <fullName evidence="11">Adenylyltransferase</fullName>
            <ecNumber evidence="11">2.7.7.-</ecNumber>
        </recommendedName>
    </domain>
    <domain>
        <recommendedName>
            <fullName evidence="11">Sulfurtransferase</fullName>
            <ecNumber evidence="11">2.8.1.-</ecNumber>
        </recommendedName>
    </domain>
</protein>
<keyword evidence="5 11" id="KW-0479">Metal-binding</keyword>
<dbReference type="SUPFAM" id="SSF69572">
    <property type="entry name" value="Activating enzymes of the ubiquitin-like proteins"/>
    <property type="match status" value="1"/>
</dbReference>
<keyword evidence="9 11" id="KW-0501">Molybdenum cofactor biosynthesis</keyword>
<dbReference type="GO" id="GO:0006777">
    <property type="term" value="P:Mo-molybdopterin cofactor biosynthetic process"/>
    <property type="evidence" value="ECO:0007669"/>
    <property type="project" value="UniProtKB-UniRule"/>
</dbReference>
<evidence type="ECO:0000256" key="7">
    <source>
        <dbReference type="ARBA" id="ARBA00022833"/>
    </source>
</evidence>
<keyword evidence="8 11" id="KW-0067">ATP-binding</keyword>
<feature type="domain" description="Rhodanese" evidence="13">
    <location>
        <begin position="338"/>
        <end position="444"/>
    </location>
</feature>
<keyword evidence="7 11" id="KW-0862">Zinc</keyword>
<dbReference type="Proteomes" id="UP000005408">
    <property type="component" value="Unassembled WGS sequence"/>
</dbReference>
<dbReference type="EC" id="2.7.7.-" evidence="11"/>
<evidence type="ECO:0000256" key="10">
    <source>
        <dbReference type="ARBA" id="ARBA00023268"/>
    </source>
</evidence>
<keyword evidence="10 11" id="KW-0511">Multifunctional enzyme</keyword>
<dbReference type="EC" id="2.8.1.-" evidence="11"/>
<accession>A0A8W8I305</accession>
<evidence type="ECO:0000256" key="4">
    <source>
        <dbReference type="ARBA" id="ARBA00022694"/>
    </source>
</evidence>
<feature type="active site" description="Glycyl thioester intermediate; for adenylyltransferase activity" evidence="11">
    <location>
        <position position="230"/>
    </location>
</feature>
<reference evidence="14" key="1">
    <citation type="submission" date="2022-08" db="UniProtKB">
        <authorList>
            <consortium name="EnsemblMetazoa"/>
        </authorList>
    </citation>
    <scope>IDENTIFICATION</scope>
    <source>
        <strain evidence="14">05x7-T-G4-1.051#20</strain>
    </source>
</reference>
<proteinExistence type="inferred from homology"/>
<feature type="binding site" evidence="11">
    <location>
        <position position="83"/>
    </location>
    <ligand>
        <name>ATP</name>
        <dbReference type="ChEBI" id="CHEBI:30616"/>
    </ligand>
</feature>
<evidence type="ECO:0000256" key="12">
    <source>
        <dbReference type="SAM" id="Coils"/>
    </source>
</evidence>
<evidence type="ECO:0000256" key="1">
    <source>
        <dbReference type="ARBA" id="ARBA00004514"/>
    </source>
</evidence>
<sequence length="446" mass="49303">MEKEIQSLRLQLEQIDQENKRLRDLLKIQDTDPHVVNDKLEPRSSLSNAEIGRYSRQLILPEIGVQGQLKLANTSVLVVGAGGLGCPAGIYLAAAGVGRIGFIDYDAVELSNLHRQILHSEGKVGVAKSSSAASACSQLNSHVQCVPHHVQLDSSNALQIIKNYDIVLDASDNVATRYLLNDACILSQKPLVSGSALRFEGQLTVYGYKDGPCYRCLYPKPPPPETVTNCSDGGVLGVIPGIIGSMQALEAIKIACGMESSFCQKMLLFDGQEGTFRTIKLRPKQPNCIVCGQRPEITELIDYQQFCGSRPDDKEKSLSVLGREDRISVQEYKEVLDIGQKHVLVDVRMPVEMEICQLPAEVYNLPVNCIDREDRLASLRDHIVSKSARGENQPFPVYVVCRRGNDSQIAVQKLKNHIKSESIKFKDISGGLYAWAKHIDTEFPVY</sequence>
<dbReference type="EnsemblMetazoa" id="G12292.2">
    <property type="protein sequence ID" value="G12292.2:cds"/>
    <property type="gene ID" value="G12292"/>
</dbReference>
<feature type="binding site" evidence="11">
    <location>
        <position position="128"/>
    </location>
    <ligand>
        <name>ATP</name>
        <dbReference type="ChEBI" id="CHEBI:30616"/>
    </ligand>
</feature>
<dbReference type="PROSITE" id="PS50206">
    <property type="entry name" value="RHODANESE_3"/>
    <property type="match status" value="1"/>
</dbReference>
<feature type="binding site" evidence="11">
    <location>
        <position position="216"/>
    </location>
    <ligand>
        <name>Zn(2+)</name>
        <dbReference type="ChEBI" id="CHEBI:29105"/>
    </ligand>
</feature>
<dbReference type="GO" id="GO:0004792">
    <property type="term" value="F:thiosulfate-cyanide sulfurtransferase activity"/>
    <property type="evidence" value="ECO:0007669"/>
    <property type="project" value="TreeGrafter"/>
</dbReference>
<feature type="binding site" evidence="11">
    <location>
        <position position="104"/>
    </location>
    <ligand>
        <name>ATP</name>
        <dbReference type="ChEBI" id="CHEBI:30616"/>
    </ligand>
</feature>
<feature type="binding site" evidence="11">
    <location>
        <position position="288"/>
    </location>
    <ligand>
        <name>Zn(2+)</name>
        <dbReference type="ChEBI" id="CHEBI:29105"/>
    </ligand>
</feature>
<dbReference type="InterPro" id="IPR000594">
    <property type="entry name" value="ThiF_NAD_FAD-bd"/>
</dbReference>
<dbReference type="GO" id="GO:0002143">
    <property type="term" value="P:tRNA wobble position uridine thiolation"/>
    <property type="evidence" value="ECO:0007669"/>
    <property type="project" value="InterPro"/>
</dbReference>
<dbReference type="PANTHER" id="PTHR10953">
    <property type="entry name" value="UBIQUITIN-ACTIVATING ENZYME E1"/>
    <property type="match status" value="1"/>
</dbReference>
<dbReference type="InterPro" id="IPR045886">
    <property type="entry name" value="ThiF/MoeB/HesA"/>
</dbReference>
<name>A0A8W8I305_MAGGI</name>
<keyword evidence="12" id="KW-0175">Coiled coil</keyword>